<evidence type="ECO:0000256" key="1">
    <source>
        <dbReference type="SAM" id="MobiDB-lite"/>
    </source>
</evidence>
<proteinExistence type="predicted"/>
<keyword evidence="5" id="KW-1185">Reference proteome</keyword>
<dbReference type="Proteomes" id="UP001143543">
    <property type="component" value="Unassembled WGS sequence"/>
</dbReference>
<feature type="domain" description="TonB C-terminal" evidence="3">
    <location>
        <begin position="197"/>
        <end position="264"/>
    </location>
</feature>
<organism evidence="4 5">
    <name type="scientific">Neptunitalea lumnitzerae</name>
    <dbReference type="NCBI Taxonomy" id="2965509"/>
    <lineage>
        <taxon>Bacteria</taxon>
        <taxon>Pseudomonadati</taxon>
        <taxon>Bacteroidota</taxon>
        <taxon>Flavobacteriia</taxon>
        <taxon>Flavobacteriales</taxon>
        <taxon>Flavobacteriaceae</taxon>
        <taxon>Neptunitalea</taxon>
    </lineage>
</organism>
<feature type="compositionally biased region" description="Polar residues" evidence="1">
    <location>
        <begin position="1"/>
        <end position="10"/>
    </location>
</feature>
<evidence type="ECO:0000313" key="4">
    <source>
        <dbReference type="EMBL" id="GLB50675.1"/>
    </source>
</evidence>
<dbReference type="EMBL" id="BRVO01000004">
    <property type="protein sequence ID" value="GLB50675.1"/>
    <property type="molecule type" value="Genomic_DNA"/>
</dbReference>
<keyword evidence="2" id="KW-1133">Transmembrane helix</keyword>
<feature type="compositionally biased region" description="Basic and acidic residues" evidence="1">
    <location>
        <begin position="13"/>
        <end position="22"/>
    </location>
</feature>
<dbReference type="Gene3D" id="3.30.1150.10">
    <property type="match status" value="1"/>
</dbReference>
<reference evidence="4" key="1">
    <citation type="submission" date="2022-07" db="EMBL/GenBank/DDBJ databases">
        <title>Taxonomy of Novel Oxalotrophic and Methylotrophic Bacteria.</title>
        <authorList>
            <person name="Sahin N."/>
            <person name="Tani A."/>
        </authorList>
    </citation>
    <scope>NUCLEOTIDE SEQUENCE</scope>
    <source>
        <strain evidence="4">Y10</strain>
    </source>
</reference>
<evidence type="ECO:0000313" key="5">
    <source>
        <dbReference type="Proteomes" id="UP001143543"/>
    </source>
</evidence>
<keyword evidence="2" id="KW-0472">Membrane</keyword>
<accession>A0ABQ5MNI7</accession>
<keyword evidence="2" id="KW-0812">Transmembrane</keyword>
<feature type="region of interest" description="Disordered" evidence="1">
    <location>
        <begin position="1"/>
        <end position="22"/>
    </location>
</feature>
<name>A0ABQ5MNI7_9FLAO</name>
<dbReference type="SUPFAM" id="SSF74653">
    <property type="entry name" value="TolA/TonB C-terminal domain"/>
    <property type="match status" value="1"/>
</dbReference>
<dbReference type="InterPro" id="IPR037682">
    <property type="entry name" value="TonB_C"/>
</dbReference>
<sequence length="269" mass="30292">MKNKTFKSSGHGNGKEHVPSKHDANLRKNSFFRFQIGLILSLLAVYGVFQIPFETKTEDVASIEVEHLIQEPESKIYKVVPDQPKPKTTPVPSTPEIEVDVPKFLNDFKQVSDQEDVKEVTDQLASDDQMDAVPQITLHNTDGDGEVEAPEFYDIGQVQEVPVFPGCEKCKTNKEKTDCLSKKINQIVAKNFDTRNASEFGIEGVQRVTVQFQIDENGNVNDIKTRAPYNVLEKEAQRVVEKIPQMTPGKVQNKNVAVRYLLPIVVKIQ</sequence>
<protein>
    <recommendedName>
        <fullName evidence="3">TonB C-terminal domain-containing protein</fullName>
    </recommendedName>
</protein>
<dbReference type="RefSeq" id="WP_281766309.1">
    <property type="nucleotide sequence ID" value="NZ_BRVO01000004.1"/>
</dbReference>
<evidence type="ECO:0000259" key="3">
    <source>
        <dbReference type="Pfam" id="PF03544"/>
    </source>
</evidence>
<gene>
    <name evidence="4" type="ORF">Y10_30430</name>
</gene>
<feature type="transmembrane region" description="Helical" evidence="2">
    <location>
        <begin position="31"/>
        <end position="49"/>
    </location>
</feature>
<evidence type="ECO:0000256" key="2">
    <source>
        <dbReference type="SAM" id="Phobius"/>
    </source>
</evidence>
<dbReference type="Pfam" id="PF03544">
    <property type="entry name" value="TonB_C"/>
    <property type="match status" value="1"/>
</dbReference>
<comment type="caution">
    <text evidence="4">The sequence shown here is derived from an EMBL/GenBank/DDBJ whole genome shotgun (WGS) entry which is preliminary data.</text>
</comment>